<keyword evidence="3" id="KW-1185">Reference proteome</keyword>
<dbReference type="GO" id="GO:0005634">
    <property type="term" value="C:nucleus"/>
    <property type="evidence" value="ECO:0007669"/>
    <property type="project" value="TreeGrafter"/>
</dbReference>
<dbReference type="InterPro" id="IPR050784">
    <property type="entry name" value="IAP"/>
</dbReference>
<dbReference type="CDD" id="cd00022">
    <property type="entry name" value="BIR"/>
    <property type="match status" value="2"/>
</dbReference>
<feature type="compositionally biased region" description="Basic and acidic residues" evidence="1">
    <location>
        <begin position="315"/>
        <end position="328"/>
    </location>
</feature>
<dbReference type="Pfam" id="PF00653">
    <property type="entry name" value="BIR"/>
    <property type="match status" value="3"/>
</dbReference>
<dbReference type="RefSeq" id="XP_066916498.1">
    <property type="nucleotide sequence ID" value="XM_067060397.1"/>
</dbReference>
<dbReference type="PANTHER" id="PTHR10044:SF139">
    <property type="entry name" value="DEATH-ASSOCIATED INHIBITOR OF APOPTOSIS 2"/>
    <property type="match status" value="1"/>
</dbReference>
<feature type="region of interest" description="Disordered" evidence="1">
    <location>
        <begin position="274"/>
        <end position="328"/>
    </location>
</feature>
<dbReference type="InterPro" id="IPR001370">
    <property type="entry name" value="BIR_rpt"/>
</dbReference>
<evidence type="ECO:0008006" key="4">
    <source>
        <dbReference type="Google" id="ProtNLM"/>
    </source>
</evidence>
<dbReference type="EnsemblMetazoa" id="CLYHEMT011158.1">
    <property type="protein sequence ID" value="CLYHEMP011158.1"/>
    <property type="gene ID" value="CLYHEMG011158"/>
</dbReference>
<dbReference type="GeneID" id="136803678"/>
<dbReference type="PROSITE" id="PS01282">
    <property type="entry name" value="BIR_REPEAT_1"/>
    <property type="match status" value="1"/>
</dbReference>
<dbReference type="OrthoDB" id="6380347at2759"/>
<evidence type="ECO:0000313" key="3">
    <source>
        <dbReference type="Proteomes" id="UP000594262"/>
    </source>
</evidence>
<protein>
    <recommendedName>
        <fullName evidence="4">Inhibitor of apoptosis protein</fullName>
    </recommendedName>
</protein>
<evidence type="ECO:0000313" key="2">
    <source>
        <dbReference type="EnsemblMetazoa" id="CLYHEMP011158.1"/>
    </source>
</evidence>
<dbReference type="Gene3D" id="1.10.1170.10">
    <property type="entry name" value="Inhibitor Of Apoptosis Protein (2mihbC-IAP-1), Chain A"/>
    <property type="match status" value="3"/>
</dbReference>
<dbReference type="SMART" id="SM00238">
    <property type="entry name" value="BIR"/>
    <property type="match status" value="3"/>
</dbReference>
<accession>A0A7M5V7N5</accession>
<proteinExistence type="predicted"/>
<dbReference type="Proteomes" id="UP000594262">
    <property type="component" value="Unplaced"/>
</dbReference>
<dbReference type="AlphaFoldDB" id="A0A7M5V7N5"/>
<sequence length="545" mass="62716">MGTKDYAEYYERLTSYTNWAGDVTIYVKALVEAGFVYSGENDTVFCYKCGVAAKGWKEDDDPIKRHEDLNKTCYFLSERSRNIVGGQEIPCSSLADFEEQQTVYDWVPGTGVVNRKDGNAHGSGVTKNAMDDQNATVGTVNLAGLHKREMRFERSRFEGYAMCDIHKHWPSPEQLSSKGFYYDAKRKVTCCFCCGATVETWESSSQDVDQKHKSMSPNCRFLNKEPCGNVLLNEDMEEFRDERKLFDALSINKEAENKRNAIDPYVAFPNQRQESYQNNAHQQYQPPRYLGGQYAPTHTPTIRPNGYVDPPKSPMKKDPRKSSGDYSDETKRLNTFFTWPQTAYIEPIELARAGFIYSGTGDAVKCYKCGVSLRNWEPNDNAWAEHEKWSPNCKLVIECIQEAQRIKNTPPHMIQESSYSSLNEAQIRQNHLQHLLLQQQQHPNESSRSLPTGVGNQYALNQYARQNKLTNTEQPNYDNYRSYMNDRQTPRMQHMYNVHHPVNQPNMTSQNPSYHNPLSNHINLTSHKHTTIFEYDVQSNENDLS</sequence>
<dbReference type="SUPFAM" id="SSF57924">
    <property type="entry name" value="Inhibitor of apoptosis (IAP) repeat"/>
    <property type="match status" value="3"/>
</dbReference>
<name>A0A7M5V7N5_9CNID</name>
<evidence type="ECO:0000256" key="1">
    <source>
        <dbReference type="SAM" id="MobiDB-lite"/>
    </source>
</evidence>
<dbReference type="GO" id="GO:0005737">
    <property type="term" value="C:cytoplasm"/>
    <property type="evidence" value="ECO:0007669"/>
    <property type="project" value="TreeGrafter"/>
</dbReference>
<feature type="compositionally biased region" description="Polar residues" evidence="1">
    <location>
        <begin position="274"/>
        <end position="285"/>
    </location>
</feature>
<dbReference type="PROSITE" id="PS50143">
    <property type="entry name" value="BIR_REPEAT_2"/>
    <property type="match status" value="3"/>
</dbReference>
<dbReference type="PANTHER" id="PTHR10044">
    <property type="entry name" value="INHIBITOR OF APOPTOSIS"/>
    <property type="match status" value="1"/>
</dbReference>
<organism evidence="2 3">
    <name type="scientific">Clytia hemisphaerica</name>
    <dbReference type="NCBI Taxonomy" id="252671"/>
    <lineage>
        <taxon>Eukaryota</taxon>
        <taxon>Metazoa</taxon>
        <taxon>Cnidaria</taxon>
        <taxon>Hydrozoa</taxon>
        <taxon>Hydroidolina</taxon>
        <taxon>Leptothecata</taxon>
        <taxon>Obeliida</taxon>
        <taxon>Clytiidae</taxon>
        <taxon>Clytia</taxon>
    </lineage>
</organism>
<reference evidence="2" key="1">
    <citation type="submission" date="2021-01" db="UniProtKB">
        <authorList>
            <consortium name="EnsemblMetazoa"/>
        </authorList>
    </citation>
    <scope>IDENTIFICATION</scope>
</reference>